<keyword evidence="3" id="KW-0175">Coiled coil</keyword>
<accession>A0ABQ7FX52</accession>
<evidence type="ECO:0000256" key="2">
    <source>
        <dbReference type="ARBA" id="ARBA00022803"/>
    </source>
</evidence>
<keyword evidence="1" id="KW-0677">Repeat</keyword>
<evidence type="ECO:0000256" key="4">
    <source>
        <dbReference type="SAM" id="MobiDB-lite"/>
    </source>
</evidence>
<protein>
    <submittedName>
        <fullName evidence="5">Uncharacterized protein</fullName>
    </submittedName>
</protein>
<keyword evidence="6" id="KW-1185">Reference proteome</keyword>
<feature type="coiled-coil region" evidence="3">
    <location>
        <begin position="208"/>
        <end position="261"/>
    </location>
</feature>
<evidence type="ECO:0000313" key="6">
    <source>
        <dbReference type="Proteomes" id="UP000815325"/>
    </source>
</evidence>
<dbReference type="InterPro" id="IPR011990">
    <property type="entry name" value="TPR-like_helical_dom_sf"/>
</dbReference>
<feature type="region of interest" description="Disordered" evidence="4">
    <location>
        <begin position="1"/>
        <end position="45"/>
    </location>
</feature>
<dbReference type="Pfam" id="PF13424">
    <property type="entry name" value="TPR_12"/>
    <property type="match status" value="1"/>
</dbReference>
<dbReference type="SUPFAM" id="SSF48452">
    <property type="entry name" value="TPR-like"/>
    <property type="match status" value="1"/>
</dbReference>
<dbReference type="PANTHER" id="PTHR45641">
    <property type="entry name" value="TETRATRICOPEPTIDE REPEAT PROTEIN (AFU_ORTHOLOGUE AFUA_6G03870)"/>
    <property type="match status" value="1"/>
</dbReference>
<gene>
    <name evidence="5" type="ORF">DUNSADRAFT_1832</name>
</gene>
<evidence type="ECO:0000256" key="3">
    <source>
        <dbReference type="SAM" id="Coils"/>
    </source>
</evidence>
<dbReference type="Gene3D" id="1.25.40.10">
    <property type="entry name" value="Tetratricopeptide repeat domain"/>
    <property type="match status" value="1"/>
</dbReference>
<reference evidence="5" key="1">
    <citation type="submission" date="2017-08" db="EMBL/GenBank/DDBJ databases">
        <authorList>
            <person name="Polle J.E."/>
            <person name="Barry K."/>
            <person name="Cushman J."/>
            <person name="Schmutz J."/>
            <person name="Tran D."/>
            <person name="Hathwaick L.T."/>
            <person name="Yim W.C."/>
            <person name="Jenkins J."/>
            <person name="Mckie-Krisberg Z.M."/>
            <person name="Prochnik S."/>
            <person name="Lindquist E."/>
            <person name="Dockter R.B."/>
            <person name="Adam C."/>
            <person name="Molina H."/>
            <person name="Bunkerborg J."/>
            <person name="Jin E."/>
            <person name="Buchheim M."/>
            <person name="Magnuson J."/>
        </authorList>
    </citation>
    <scope>NUCLEOTIDE SEQUENCE</scope>
    <source>
        <strain evidence="5">CCAP 19/18</strain>
    </source>
</reference>
<name>A0ABQ7FX52_DUNSA</name>
<proteinExistence type="predicted"/>
<dbReference type="Proteomes" id="UP000815325">
    <property type="component" value="Unassembled WGS sequence"/>
</dbReference>
<comment type="caution">
    <text evidence="5">The sequence shown here is derived from an EMBL/GenBank/DDBJ whole genome shotgun (WGS) entry which is preliminary data.</text>
</comment>
<sequence>MGCAASSQSSGEEERNHAAKRKKKEGQSKQNGEPPTRGLAHCSARPGTFQGTFHGTFQGTFHGTFLGPPPEPALPPAAMAYSYPATGIGAPPYYPPPGEALPAVKVMVGVAAEVAIPPPGGHCAKIALDVVEQVVKELVTNQIMMGLAASCIAHMMYFFDERKIVALESDESLKAALRKFEGCVSKIQAFIHETAGKDSFWLKRLLVLQTTQKKLVEFDAELKEIERSLELGVNVATYAFVQEAHQAQQDVKREVDMLLEKYHCKTVEDLAKNKDAHQELTSIMGVLGPSEVATLASIAEVINKQGVHTLVKNKTMQRLWADRFAFAEKVQWRTFWTAFPDHLSQDKEELAVFFKNEHNRGIFERMVDLGDPEHVDVNEINCVFVDDTSLHDKAKAKVDEFVHNQGAENQVAPILKDIPEDLIRPDQQQLMDVMVKKRLIVVRGSPGEGKFIAACQAGQALFRPTRQNDPRAGGHSFQAIYTASLEGCKSKDATAIDNKLLECLTKIPKLGPRDDQVQSSLNTLFCMDKETSPYNVLLILNHAEEVHKDTRDRFYARLKGILFRDVDAKIPSNFTVVLSSRIPLENIARAENSAFKNICADYQVQQLPEEIAARIFLLEMDQKEGEKVQVSKKEAEQIARSHACNPELLKILAGSIDDQDSLCVALKAPYKQLKGSDFMRNALLECLKRLKDNFPTLMLLVEVVPTGFTKAILKREAVHQVRQARFMIFKNFVTLAFELVETTCEKSMHAYSSAYPMMASNKPYVQGALRLVIEHEQLYMDHEVVNSVLHMLSIMVFDPSLYHLEFVQDACLELASRHPSDNLIMGICYSAASVFYVLGQDTKHGHLANLPRAEKALELLRDDTSVRAVLAKAVALRSKGLILRELYKDLGVAIAAHKQATELLKPFPEDTRAQIETALNLAELSGTADYIGTEVGYEEGIKAGQEAIMQAKTIFVRGGEPVNHPVTALALGALGLNLRNSGKPEAALEVHRQAKEMRLDVCGDEHEATAMSIQQMGLCYKDMGHFVEAEKNLKLSLSIREKLQRTNNMIGLIANSQYELASLYMAMGKDSGERMDDAVEYMRRAIAARRLILRPDHKKLQGPYGEIIEMLRHFPHLGLPKEAEEYEALLQAHLDPSKIPPQDRDIHLVELQFCPDTNPFITLERARTQHSHTITRLKTHSLRNPNGNNKVTLHTILIGVGGTIYDELTISPL</sequence>
<dbReference type="EMBL" id="MU070672">
    <property type="protein sequence ID" value="KAF5826872.1"/>
    <property type="molecule type" value="Genomic_DNA"/>
</dbReference>
<keyword evidence="2" id="KW-0802">TPR repeat</keyword>
<feature type="compositionally biased region" description="Polar residues" evidence="4">
    <location>
        <begin position="1"/>
        <end position="10"/>
    </location>
</feature>
<organism evidence="5 6">
    <name type="scientific">Dunaliella salina</name>
    <name type="common">Green alga</name>
    <name type="synonym">Protococcus salinus</name>
    <dbReference type="NCBI Taxonomy" id="3046"/>
    <lineage>
        <taxon>Eukaryota</taxon>
        <taxon>Viridiplantae</taxon>
        <taxon>Chlorophyta</taxon>
        <taxon>core chlorophytes</taxon>
        <taxon>Chlorophyceae</taxon>
        <taxon>CS clade</taxon>
        <taxon>Chlamydomonadales</taxon>
        <taxon>Dunaliellaceae</taxon>
        <taxon>Dunaliella</taxon>
    </lineage>
</organism>
<evidence type="ECO:0000313" key="5">
    <source>
        <dbReference type="EMBL" id="KAF5826872.1"/>
    </source>
</evidence>
<evidence type="ECO:0000256" key="1">
    <source>
        <dbReference type="ARBA" id="ARBA00022737"/>
    </source>
</evidence>